<dbReference type="InterPro" id="IPR051262">
    <property type="entry name" value="SMP-30/CGR1_Lactonase"/>
</dbReference>
<dbReference type="RefSeq" id="WP_024006136.1">
    <property type="nucleotide sequence ID" value="NZ_KI650980.1"/>
</dbReference>
<dbReference type="PANTHER" id="PTHR47572">
    <property type="entry name" value="LIPOPROTEIN-RELATED"/>
    <property type="match status" value="1"/>
</dbReference>
<dbReference type="OrthoDB" id="502821at2"/>
<dbReference type="PATRIC" id="fig|1424334.3.peg.3199"/>
<dbReference type="eggNOG" id="COG3386">
    <property type="taxonomic scope" value="Bacteria"/>
</dbReference>
<keyword evidence="1" id="KW-0378">Hydrolase</keyword>
<dbReference type="Proteomes" id="UP000018733">
    <property type="component" value="Unassembled WGS sequence"/>
</dbReference>
<comment type="caution">
    <text evidence="3">The sequence shown here is derived from an EMBL/GenBank/DDBJ whole genome shotgun (WGS) entry which is preliminary data.</text>
</comment>
<feature type="domain" description="SMP-30/Gluconolactonase/LRE-like region" evidence="2">
    <location>
        <begin position="56"/>
        <end position="278"/>
    </location>
</feature>
<dbReference type="HOGENOM" id="CLU_036110_2_0_4"/>
<dbReference type="STRING" id="1424334.W822_15955"/>
<accession>V8QQG7</accession>
<evidence type="ECO:0000313" key="3">
    <source>
        <dbReference type="EMBL" id="ETF02211.1"/>
    </source>
</evidence>
<gene>
    <name evidence="3" type="ORF">W822_15955</name>
</gene>
<reference evidence="3 4" key="1">
    <citation type="journal article" date="2014" name="Genome Announc.">
        <title>Draft Genome Sequence of Advenella kashmirensis Strain W13003, a Polycyclic Aromatic Hydrocarbon-Degrading Bacterium.</title>
        <authorList>
            <person name="Wang X."/>
            <person name="Jin D."/>
            <person name="Zhou L."/>
            <person name="Wu L."/>
            <person name="An W."/>
            <person name="Zhao L."/>
        </authorList>
    </citation>
    <scope>NUCLEOTIDE SEQUENCE [LARGE SCALE GENOMIC DNA]</scope>
    <source>
        <strain evidence="3 4">W13003</strain>
    </source>
</reference>
<organism evidence="3 4">
    <name type="scientific">Advenella kashmirensis W13003</name>
    <dbReference type="NCBI Taxonomy" id="1424334"/>
    <lineage>
        <taxon>Bacteria</taxon>
        <taxon>Pseudomonadati</taxon>
        <taxon>Pseudomonadota</taxon>
        <taxon>Betaproteobacteria</taxon>
        <taxon>Burkholderiales</taxon>
        <taxon>Alcaligenaceae</taxon>
    </lineage>
</organism>
<name>V8QQG7_9BURK</name>
<keyword evidence="4" id="KW-1185">Reference proteome</keyword>
<dbReference type="Pfam" id="PF08450">
    <property type="entry name" value="SGL"/>
    <property type="match status" value="1"/>
</dbReference>
<dbReference type="Gene3D" id="2.120.10.30">
    <property type="entry name" value="TolB, C-terminal domain"/>
    <property type="match status" value="1"/>
</dbReference>
<dbReference type="PANTHER" id="PTHR47572:SF4">
    <property type="entry name" value="LACTONASE DRP35"/>
    <property type="match status" value="1"/>
</dbReference>
<sequence>MRNILSDDPEDSNVQSRLDYTERTRGLAPIPPSERTLPTAVAEPFFQVSDGLVALEGPAFDRDENLLFVDVYDGNVMKLTLDGQLSTLYTDKALCPAGVAVHRDGRIFLGGIGNLSSGAIVSIAADGSDPQVIVPPAAGYVVDDLVFDRHGGIYFTDFKGSSTEPCGGVYYVTPDFSMTIPVIPDMASANGVALSPDGQVLWSTEFCNSRLHRVELATPVLPRPFGTSVPYRFTGRAPDSMRTDSDGNVYVAMYLQGRVLVFNPFGIPIGQILLPGQWNNHFLKLTSMAFRPGSREMVIVARDEIGGKGSMIFRAEGLAEGTRMYSHQ</sequence>
<evidence type="ECO:0000256" key="1">
    <source>
        <dbReference type="ARBA" id="ARBA00022801"/>
    </source>
</evidence>
<dbReference type="EMBL" id="AYXT01000010">
    <property type="protein sequence ID" value="ETF02211.1"/>
    <property type="molecule type" value="Genomic_DNA"/>
</dbReference>
<protein>
    <submittedName>
        <fullName evidence="3">Lactonase Drp35</fullName>
    </submittedName>
</protein>
<dbReference type="SUPFAM" id="SSF63829">
    <property type="entry name" value="Calcium-dependent phosphotriesterase"/>
    <property type="match status" value="1"/>
</dbReference>
<dbReference type="GO" id="GO:0016787">
    <property type="term" value="F:hydrolase activity"/>
    <property type="evidence" value="ECO:0007669"/>
    <property type="project" value="UniProtKB-KW"/>
</dbReference>
<dbReference type="InterPro" id="IPR011042">
    <property type="entry name" value="6-blade_b-propeller_TolB-like"/>
</dbReference>
<evidence type="ECO:0000259" key="2">
    <source>
        <dbReference type="Pfam" id="PF08450"/>
    </source>
</evidence>
<dbReference type="InterPro" id="IPR013658">
    <property type="entry name" value="SGL"/>
</dbReference>
<dbReference type="AlphaFoldDB" id="V8QQG7"/>
<evidence type="ECO:0000313" key="4">
    <source>
        <dbReference type="Proteomes" id="UP000018733"/>
    </source>
</evidence>
<proteinExistence type="predicted"/>